<dbReference type="STRING" id="90262.A0A1X2J2H7"/>
<feature type="region of interest" description="Disordered" evidence="1">
    <location>
        <begin position="1"/>
        <end position="38"/>
    </location>
</feature>
<evidence type="ECO:0000259" key="2">
    <source>
        <dbReference type="SMART" id="SM00717"/>
    </source>
</evidence>
<organism evidence="3 4">
    <name type="scientific">Absidia repens</name>
    <dbReference type="NCBI Taxonomy" id="90262"/>
    <lineage>
        <taxon>Eukaryota</taxon>
        <taxon>Fungi</taxon>
        <taxon>Fungi incertae sedis</taxon>
        <taxon>Mucoromycota</taxon>
        <taxon>Mucoromycotina</taxon>
        <taxon>Mucoromycetes</taxon>
        <taxon>Mucorales</taxon>
        <taxon>Cunninghamellaceae</taxon>
        <taxon>Absidia</taxon>
    </lineage>
</organism>
<dbReference type="SUPFAM" id="SSF46689">
    <property type="entry name" value="Homeodomain-like"/>
    <property type="match status" value="1"/>
</dbReference>
<keyword evidence="4" id="KW-1185">Reference proteome</keyword>
<dbReference type="InterPro" id="IPR009057">
    <property type="entry name" value="Homeodomain-like_sf"/>
</dbReference>
<dbReference type="SMART" id="SM00717">
    <property type="entry name" value="SANT"/>
    <property type="match status" value="1"/>
</dbReference>
<evidence type="ECO:0000313" key="3">
    <source>
        <dbReference type="EMBL" id="ORZ26026.1"/>
    </source>
</evidence>
<dbReference type="CDD" id="cd00167">
    <property type="entry name" value="SANT"/>
    <property type="match status" value="1"/>
</dbReference>
<dbReference type="Pfam" id="PF00249">
    <property type="entry name" value="Myb_DNA-binding"/>
    <property type="match status" value="1"/>
</dbReference>
<feature type="compositionally biased region" description="Basic and acidic residues" evidence="1">
    <location>
        <begin position="12"/>
        <end position="23"/>
    </location>
</feature>
<evidence type="ECO:0000256" key="1">
    <source>
        <dbReference type="SAM" id="MobiDB-lite"/>
    </source>
</evidence>
<protein>
    <recommendedName>
        <fullName evidence="2">Myb-like domain-containing protein</fullName>
    </recommendedName>
</protein>
<accession>A0A1X2J2H7</accession>
<sequence>MAIDSLQDTEDDRTNDQNDESRESSPTPLSPEEQAQKERHDWINQIRLKFCIRPEFEVTKNIIHPDGRLNQEYFHPPKGYKPEDARKWTETEKQLLIKGIEEHGIGNFGLISKESLPKWSTNDLRVKCIRLIGRQNLQLYRGWKGNADDITREYERNKEIGLKYGTWKQGVLVYDDDGMVEKELLATAATPADSMSMEEDEDMATD</sequence>
<proteinExistence type="predicted"/>
<dbReference type="EMBL" id="MCGE01000001">
    <property type="protein sequence ID" value="ORZ26026.1"/>
    <property type="molecule type" value="Genomic_DNA"/>
</dbReference>
<dbReference type="AlphaFoldDB" id="A0A1X2J2H7"/>
<comment type="caution">
    <text evidence="3">The sequence shown here is derived from an EMBL/GenBank/DDBJ whole genome shotgun (WGS) entry which is preliminary data.</text>
</comment>
<feature type="domain" description="Myb-like" evidence="2">
    <location>
        <begin position="84"/>
        <end position="134"/>
    </location>
</feature>
<name>A0A1X2J2H7_9FUNG</name>
<dbReference type="Gene3D" id="1.10.10.60">
    <property type="entry name" value="Homeodomain-like"/>
    <property type="match status" value="1"/>
</dbReference>
<evidence type="ECO:0000313" key="4">
    <source>
        <dbReference type="Proteomes" id="UP000193560"/>
    </source>
</evidence>
<dbReference type="Proteomes" id="UP000193560">
    <property type="component" value="Unassembled WGS sequence"/>
</dbReference>
<dbReference type="InterPro" id="IPR001005">
    <property type="entry name" value="SANT/Myb"/>
</dbReference>
<gene>
    <name evidence="3" type="ORF">BCR42DRAFT_316554</name>
</gene>
<dbReference type="OrthoDB" id="608866at2759"/>
<reference evidence="3 4" key="1">
    <citation type="submission" date="2016-07" db="EMBL/GenBank/DDBJ databases">
        <title>Pervasive Adenine N6-methylation of Active Genes in Fungi.</title>
        <authorList>
            <consortium name="DOE Joint Genome Institute"/>
            <person name="Mondo S.J."/>
            <person name="Dannebaum R.O."/>
            <person name="Kuo R.C."/>
            <person name="Labutti K."/>
            <person name="Haridas S."/>
            <person name="Kuo A."/>
            <person name="Salamov A."/>
            <person name="Ahrendt S.R."/>
            <person name="Lipzen A."/>
            <person name="Sullivan W."/>
            <person name="Andreopoulos W.B."/>
            <person name="Clum A."/>
            <person name="Lindquist E."/>
            <person name="Daum C."/>
            <person name="Ramamoorthy G.K."/>
            <person name="Gryganskyi A."/>
            <person name="Culley D."/>
            <person name="Magnuson J.K."/>
            <person name="James T.Y."/>
            <person name="O'Malley M.A."/>
            <person name="Stajich J.E."/>
            <person name="Spatafora J.W."/>
            <person name="Visel A."/>
            <person name="Grigoriev I.V."/>
        </authorList>
    </citation>
    <scope>NUCLEOTIDE SEQUENCE [LARGE SCALE GENOMIC DNA]</scope>
    <source>
        <strain evidence="3 4">NRRL 1336</strain>
    </source>
</reference>